<name>A0A1E5CYM4_9VIBR</name>
<evidence type="ECO:0000256" key="5">
    <source>
        <dbReference type="SAM" id="Phobius"/>
    </source>
</evidence>
<comment type="subcellular location">
    <subcellularLocation>
        <location evidence="1">Membrane</location>
        <topology evidence="1">Multi-pass membrane protein</topology>
    </subcellularLocation>
</comment>
<reference evidence="7 8" key="1">
    <citation type="journal article" date="2012" name="Science">
        <title>Ecological populations of bacteria act as socially cohesive units of antibiotic production and resistance.</title>
        <authorList>
            <person name="Cordero O.X."/>
            <person name="Wildschutte H."/>
            <person name="Kirkup B."/>
            <person name="Proehl S."/>
            <person name="Ngo L."/>
            <person name="Hussain F."/>
            <person name="Le Roux F."/>
            <person name="Mincer T."/>
            <person name="Polz M.F."/>
        </authorList>
    </citation>
    <scope>NUCLEOTIDE SEQUENCE [LARGE SCALE GENOMIC DNA]</scope>
    <source>
        <strain evidence="7 8">FF-238</strain>
    </source>
</reference>
<proteinExistence type="predicted"/>
<evidence type="ECO:0000259" key="6">
    <source>
        <dbReference type="Pfam" id="PF04893"/>
    </source>
</evidence>
<organism evidence="7 8">
    <name type="scientific">Vibrio genomosp. F6 str. FF-238</name>
    <dbReference type="NCBI Taxonomy" id="1191298"/>
    <lineage>
        <taxon>Bacteria</taxon>
        <taxon>Pseudomonadati</taxon>
        <taxon>Pseudomonadota</taxon>
        <taxon>Gammaproteobacteria</taxon>
        <taxon>Vibrionales</taxon>
        <taxon>Vibrionaceae</taxon>
        <taxon>Vibrio</taxon>
    </lineage>
</organism>
<accession>A0A1E5CYM4</accession>
<evidence type="ECO:0000256" key="1">
    <source>
        <dbReference type="ARBA" id="ARBA00004141"/>
    </source>
</evidence>
<evidence type="ECO:0000256" key="3">
    <source>
        <dbReference type="ARBA" id="ARBA00022989"/>
    </source>
</evidence>
<keyword evidence="4 5" id="KW-0472">Membrane</keyword>
<protein>
    <recommendedName>
        <fullName evidence="6">Yip1 domain-containing protein</fullName>
    </recommendedName>
</protein>
<keyword evidence="8" id="KW-1185">Reference proteome</keyword>
<sequence>MTPSSNPLIMLVDIFRSPTSCFLALYQRGAWGWQPYIILILSPFLFWGAYFANVNFEWLSAALSTQLAIVNPEQLKLLDSNTLLASEIISDVAGRTMSILMLAFWFNLATKPSQHKHSFWRWFAAASVIMFPAVIGDFASYVSLLLKHGQVMIYAADLNSLNGLLKLPLTHEWSQFASSLPLLMPWYIVLGYAAVLTWTEFERGQALVISALPWVGYYVIWAFYILVMSLLG</sequence>
<dbReference type="Proteomes" id="UP000094165">
    <property type="component" value="Unassembled WGS sequence"/>
</dbReference>
<keyword evidence="3 5" id="KW-1133">Transmembrane helix</keyword>
<feature type="transmembrane region" description="Helical" evidence="5">
    <location>
        <begin position="122"/>
        <end position="142"/>
    </location>
</feature>
<dbReference type="EMBL" id="AJYW02000129">
    <property type="protein sequence ID" value="OEE75924.1"/>
    <property type="molecule type" value="Genomic_DNA"/>
</dbReference>
<gene>
    <name evidence="7" type="ORF">A130_15680</name>
</gene>
<dbReference type="AlphaFoldDB" id="A0A1E5CYM4"/>
<comment type="caution">
    <text evidence="7">The sequence shown here is derived from an EMBL/GenBank/DDBJ whole genome shotgun (WGS) entry which is preliminary data.</text>
</comment>
<keyword evidence="2 5" id="KW-0812">Transmembrane</keyword>
<dbReference type="Pfam" id="PF04893">
    <property type="entry name" value="Yip1"/>
    <property type="match status" value="1"/>
</dbReference>
<evidence type="ECO:0000256" key="4">
    <source>
        <dbReference type="ARBA" id="ARBA00023136"/>
    </source>
</evidence>
<evidence type="ECO:0000313" key="8">
    <source>
        <dbReference type="Proteomes" id="UP000094165"/>
    </source>
</evidence>
<feature type="transmembrane region" description="Helical" evidence="5">
    <location>
        <begin position="92"/>
        <end position="110"/>
    </location>
</feature>
<evidence type="ECO:0000256" key="2">
    <source>
        <dbReference type="ARBA" id="ARBA00022692"/>
    </source>
</evidence>
<feature type="transmembrane region" description="Helical" evidence="5">
    <location>
        <begin position="207"/>
        <end position="231"/>
    </location>
</feature>
<evidence type="ECO:0000313" key="7">
    <source>
        <dbReference type="EMBL" id="OEE75924.1"/>
    </source>
</evidence>
<feature type="transmembrane region" description="Helical" evidence="5">
    <location>
        <begin position="173"/>
        <end position="195"/>
    </location>
</feature>
<feature type="transmembrane region" description="Helical" evidence="5">
    <location>
        <begin position="33"/>
        <end position="52"/>
    </location>
</feature>
<dbReference type="GO" id="GO:0016020">
    <property type="term" value="C:membrane"/>
    <property type="evidence" value="ECO:0007669"/>
    <property type="project" value="UniProtKB-SubCell"/>
</dbReference>
<feature type="domain" description="Yip1" evidence="6">
    <location>
        <begin position="13"/>
        <end position="223"/>
    </location>
</feature>
<dbReference type="InterPro" id="IPR006977">
    <property type="entry name" value="Yip1_dom"/>
</dbReference>
<dbReference type="RefSeq" id="WP_017053964.1">
    <property type="nucleotide sequence ID" value="NZ_AJYW02000129.1"/>
</dbReference>